<evidence type="ECO:0000313" key="2">
    <source>
        <dbReference type="EMBL" id="RGP73112.1"/>
    </source>
</evidence>
<protein>
    <submittedName>
        <fullName evidence="2">Uncharacterized protein</fullName>
    </submittedName>
</protein>
<dbReference type="OrthoDB" id="5097383at2759"/>
<keyword evidence="3" id="KW-1185">Reference proteome</keyword>
<feature type="compositionally biased region" description="Acidic residues" evidence="1">
    <location>
        <begin position="104"/>
        <end position="121"/>
    </location>
</feature>
<reference evidence="2 3" key="1">
    <citation type="journal article" date="2018" name="PLoS Pathog.">
        <title>Evolution of structural diversity of trichothecenes, a family of toxins produced by plant pathogenic and entomopathogenic fungi.</title>
        <authorList>
            <person name="Proctor R.H."/>
            <person name="McCormick S.P."/>
            <person name="Kim H.S."/>
            <person name="Cardoza R.E."/>
            <person name="Stanley A.M."/>
            <person name="Lindo L."/>
            <person name="Kelly A."/>
            <person name="Brown D.W."/>
            <person name="Lee T."/>
            <person name="Vaughan M.M."/>
            <person name="Alexander N.J."/>
            <person name="Busman M."/>
            <person name="Gutierrez S."/>
        </authorList>
    </citation>
    <scope>NUCLEOTIDE SEQUENCE [LARGE SCALE GENOMIC DNA]</scope>
    <source>
        <strain evidence="2 3">NRRL 20695</strain>
    </source>
</reference>
<proteinExistence type="predicted"/>
<accession>A0A395SM22</accession>
<dbReference type="Proteomes" id="UP000266234">
    <property type="component" value="Unassembled WGS sequence"/>
</dbReference>
<dbReference type="EMBL" id="PXOG01000144">
    <property type="protein sequence ID" value="RGP73112.1"/>
    <property type="molecule type" value="Genomic_DNA"/>
</dbReference>
<sequence>MSPSFVPVLTITAPDGTQVPATIFGVPAKPEELASTEDFIPFEQEETPAPAASGQTITKAEIDAMSLDDMLAVTRNDHAEIVQVKAQEKEDTACSILPDALSDILEEQEKEEEDEKGDDDDEKPRGLKRKRDGEAV</sequence>
<dbReference type="AlphaFoldDB" id="A0A395SM22"/>
<evidence type="ECO:0000313" key="3">
    <source>
        <dbReference type="Proteomes" id="UP000266234"/>
    </source>
</evidence>
<feature type="region of interest" description="Disordered" evidence="1">
    <location>
        <begin position="86"/>
        <end position="136"/>
    </location>
</feature>
<organism evidence="2 3">
    <name type="scientific">Fusarium longipes</name>
    <dbReference type="NCBI Taxonomy" id="694270"/>
    <lineage>
        <taxon>Eukaryota</taxon>
        <taxon>Fungi</taxon>
        <taxon>Dikarya</taxon>
        <taxon>Ascomycota</taxon>
        <taxon>Pezizomycotina</taxon>
        <taxon>Sordariomycetes</taxon>
        <taxon>Hypocreomycetidae</taxon>
        <taxon>Hypocreales</taxon>
        <taxon>Nectriaceae</taxon>
        <taxon>Fusarium</taxon>
    </lineage>
</organism>
<evidence type="ECO:0000256" key="1">
    <source>
        <dbReference type="SAM" id="MobiDB-lite"/>
    </source>
</evidence>
<gene>
    <name evidence="2" type="ORF">FLONG3_6428</name>
</gene>
<name>A0A395SM22_9HYPO</name>
<comment type="caution">
    <text evidence="2">The sequence shown here is derived from an EMBL/GenBank/DDBJ whole genome shotgun (WGS) entry which is preliminary data.</text>
</comment>